<dbReference type="SMART" id="SM00028">
    <property type="entry name" value="TPR"/>
    <property type="match status" value="3"/>
</dbReference>
<dbReference type="InterPro" id="IPR011990">
    <property type="entry name" value="TPR-like_helical_dom_sf"/>
</dbReference>
<reference evidence="7" key="1">
    <citation type="submission" date="2024-06" db="EMBL/GenBank/DDBJ databases">
        <title>Caulobacter inopinatus, sp. nov.</title>
        <authorList>
            <person name="Donachie S.P."/>
        </authorList>
    </citation>
    <scope>NUCLEOTIDE SEQUENCE</scope>
    <source>
        <strain evidence="7">73W</strain>
    </source>
</reference>
<dbReference type="AlphaFoldDB" id="A0AB39KQ43"/>
<dbReference type="EMBL" id="CP158375">
    <property type="protein sequence ID" value="XDO95667.1"/>
    <property type="molecule type" value="Genomic_DNA"/>
</dbReference>
<name>A0AB39KQ43_9CAUL</name>
<evidence type="ECO:0000256" key="5">
    <source>
        <dbReference type="ARBA" id="ARBA00022691"/>
    </source>
</evidence>
<dbReference type="PANTHER" id="PTHR24422">
    <property type="entry name" value="CHEMOTAXIS PROTEIN METHYLTRANSFERASE"/>
    <property type="match status" value="1"/>
</dbReference>
<comment type="catalytic activity">
    <reaction evidence="1">
        <text>L-glutamyl-[protein] + S-adenosyl-L-methionine = [protein]-L-glutamate 5-O-methyl ester + S-adenosyl-L-homocysteine</text>
        <dbReference type="Rhea" id="RHEA:24452"/>
        <dbReference type="Rhea" id="RHEA-COMP:10208"/>
        <dbReference type="Rhea" id="RHEA-COMP:10311"/>
        <dbReference type="ChEBI" id="CHEBI:29973"/>
        <dbReference type="ChEBI" id="CHEBI:57856"/>
        <dbReference type="ChEBI" id="CHEBI:59789"/>
        <dbReference type="ChEBI" id="CHEBI:82795"/>
        <dbReference type="EC" id="2.1.1.80"/>
    </reaction>
</comment>
<evidence type="ECO:0000259" key="6">
    <source>
        <dbReference type="PROSITE" id="PS50123"/>
    </source>
</evidence>
<evidence type="ECO:0000256" key="4">
    <source>
        <dbReference type="ARBA" id="ARBA00022679"/>
    </source>
</evidence>
<dbReference type="GO" id="GO:0032259">
    <property type="term" value="P:methylation"/>
    <property type="evidence" value="ECO:0007669"/>
    <property type="project" value="UniProtKB-KW"/>
</dbReference>
<feature type="domain" description="CheR-type methyltransferase" evidence="6">
    <location>
        <begin position="6"/>
        <end position="290"/>
    </location>
</feature>
<dbReference type="EC" id="2.1.1.80" evidence="2"/>
<keyword evidence="3 7" id="KW-0489">Methyltransferase</keyword>
<dbReference type="Gene3D" id="1.25.40.10">
    <property type="entry name" value="Tetratricopeptide repeat domain"/>
    <property type="match status" value="1"/>
</dbReference>
<evidence type="ECO:0000256" key="1">
    <source>
        <dbReference type="ARBA" id="ARBA00001541"/>
    </source>
</evidence>
<dbReference type="Gene3D" id="1.10.155.10">
    <property type="entry name" value="Chemotaxis receptor methyltransferase CheR, N-terminal domain"/>
    <property type="match status" value="1"/>
</dbReference>
<dbReference type="Gene3D" id="3.40.50.150">
    <property type="entry name" value="Vaccinia Virus protein VP39"/>
    <property type="match status" value="1"/>
</dbReference>
<dbReference type="InterPro" id="IPR036804">
    <property type="entry name" value="CheR_N_sf"/>
</dbReference>
<evidence type="ECO:0000256" key="2">
    <source>
        <dbReference type="ARBA" id="ARBA00012534"/>
    </source>
</evidence>
<keyword evidence="4" id="KW-0808">Transferase</keyword>
<protein>
    <recommendedName>
        <fullName evidence="2">protein-glutamate O-methyltransferase</fullName>
        <ecNumber evidence="2">2.1.1.80</ecNumber>
    </recommendedName>
</protein>
<dbReference type="SUPFAM" id="SSF47757">
    <property type="entry name" value="Chemotaxis receptor methyltransferase CheR, N-terminal domain"/>
    <property type="match status" value="1"/>
</dbReference>
<dbReference type="SMART" id="SM00138">
    <property type="entry name" value="MeTrc"/>
    <property type="match status" value="1"/>
</dbReference>
<dbReference type="SUPFAM" id="SSF48452">
    <property type="entry name" value="TPR-like"/>
    <property type="match status" value="1"/>
</dbReference>
<accession>A0AB39KQ43</accession>
<dbReference type="SUPFAM" id="SSF53335">
    <property type="entry name" value="S-adenosyl-L-methionine-dependent methyltransferases"/>
    <property type="match status" value="1"/>
</dbReference>
<dbReference type="PANTHER" id="PTHR24422:SF19">
    <property type="entry name" value="CHEMOTAXIS PROTEIN METHYLTRANSFERASE"/>
    <property type="match status" value="1"/>
</dbReference>
<dbReference type="InterPro" id="IPR019734">
    <property type="entry name" value="TPR_rpt"/>
</dbReference>
<organism evidence="7">
    <name type="scientific">Caulobacter sp. 73W</name>
    <dbReference type="NCBI Taxonomy" id="3161137"/>
    <lineage>
        <taxon>Bacteria</taxon>
        <taxon>Pseudomonadati</taxon>
        <taxon>Pseudomonadota</taxon>
        <taxon>Alphaproteobacteria</taxon>
        <taxon>Caulobacterales</taxon>
        <taxon>Caulobacteraceae</taxon>
        <taxon>Caulobacter</taxon>
    </lineage>
</organism>
<evidence type="ECO:0000313" key="7">
    <source>
        <dbReference type="EMBL" id="XDO95667.1"/>
    </source>
</evidence>
<proteinExistence type="predicted"/>
<dbReference type="PRINTS" id="PR00996">
    <property type="entry name" value="CHERMTFRASE"/>
</dbReference>
<dbReference type="InterPro" id="IPR000780">
    <property type="entry name" value="CheR_MeTrfase"/>
</dbReference>
<sequence length="476" mass="52321">MIPRRANDAQILDPSHPFQGLKRRIIERTGHFYYDDKDDLLWERIRRRMTAVRAADAAAYAERLDGIDGEREWAALEAEITVGETFFFRYAEQFTALRETILPELLERRRQSKRLRIWSAGCANGSEPYSVAILLSQMLGEKLPDWRISILGTDINQASLDSAKAGVFGRWALRALKPEDQARWFEAEDKGRWRLKGAYRSLVRFERANLLTLLTGDAPLEWSEFDLILCRNVLIYFHTTTVDALVEAMGERMSGGGWLLVGHAEPNPNFARALEPISLPGTAAYRKPAEGETYEPPALPGTIVFEPPAVLIDPPEPAPTPRFIPKAPPPALAPAPAPAASPPLEQTFAAIQAAADAGRYDDALAQCRKAIGERPEAAELHFIEGVILQAVDRTADAEAAFRRALYLNREFALAHYHLGLLLAATGRKPSGRRALATAAKIAGTLSADARLTAGSGLTAGALRKAARAQLEFVTGG</sequence>
<keyword evidence="5" id="KW-0949">S-adenosyl-L-methionine</keyword>
<gene>
    <name evidence="7" type="ORF">ABOZ73_12750</name>
</gene>
<dbReference type="RefSeq" id="WP_369058513.1">
    <property type="nucleotide sequence ID" value="NZ_CP158375.1"/>
</dbReference>
<dbReference type="PROSITE" id="PS50123">
    <property type="entry name" value="CHER"/>
    <property type="match status" value="1"/>
</dbReference>
<dbReference type="InterPro" id="IPR029063">
    <property type="entry name" value="SAM-dependent_MTases_sf"/>
</dbReference>
<dbReference type="Pfam" id="PF01739">
    <property type="entry name" value="CheR"/>
    <property type="match status" value="1"/>
</dbReference>
<dbReference type="InterPro" id="IPR022642">
    <property type="entry name" value="CheR_C"/>
</dbReference>
<dbReference type="InterPro" id="IPR050903">
    <property type="entry name" value="Bact_Chemotaxis_MeTrfase"/>
</dbReference>
<evidence type="ECO:0000256" key="3">
    <source>
        <dbReference type="ARBA" id="ARBA00022603"/>
    </source>
</evidence>
<dbReference type="GO" id="GO:0008983">
    <property type="term" value="F:protein-glutamate O-methyltransferase activity"/>
    <property type="evidence" value="ECO:0007669"/>
    <property type="project" value="UniProtKB-EC"/>
</dbReference>